<dbReference type="EMBL" id="MU095198">
    <property type="protein sequence ID" value="KAF7846145.1"/>
    <property type="molecule type" value="Genomic_DNA"/>
</dbReference>
<evidence type="ECO:0000313" key="9">
    <source>
        <dbReference type="Proteomes" id="UP000806378"/>
    </source>
</evidence>
<feature type="compositionally biased region" description="Polar residues" evidence="7">
    <location>
        <begin position="1"/>
        <end position="15"/>
    </location>
</feature>
<dbReference type="AlphaFoldDB" id="A0A8T0CK42"/>
<dbReference type="GO" id="GO:0012507">
    <property type="term" value="C:ER to Golgi transport vesicle membrane"/>
    <property type="evidence" value="ECO:0007669"/>
    <property type="project" value="UniProtKB-SubCell"/>
</dbReference>
<evidence type="ECO:0000256" key="4">
    <source>
        <dbReference type="ARBA" id="ARBA00023136"/>
    </source>
</evidence>
<evidence type="ECO:0000256" key="6">
    <source>
        <dbReference type="HAMAP-Rule" id="MF_03058"/>
    </source>
</evidence>
<dbReference type="Proteomes" id="UP000806378">
    <property type="component" value="Unassembled WGS sequence"/>
</dbReference>
<dbReference type="InterPro" id="IPR019013">
    <property type="entry name" value="Vma21"/>
</dbReference>
<evidence type="ECO:0000313" key="8">
    <source>
        <dbReference type="EMBL" id="KAF7846145.1"/>
    </source>
</evidence>
<proteinExistence type="inferred from homology"/>
<dbReference type="GO" id="GO:0005789">
    <property type="term" value="C:endoplasmic reticulum membrane"/>
    <property type="evidence" value="ECO:0007669"/>
    <property type="project" value="UniProtKB-SubCell"/>
</dbReference>
<feature type="compositionally biased region" description="Polar residues" evidence="7">
    <location>
        <begin position="23"/>
        <end position="32"/>
    </location>
</feature>
<feature type="transmembrane region" description="Helical" evidence="6">
    <location>
        <begin position="41"/>
        <end position="62"/>
    </location>
</feature>
<dbReference type="PANTHER" id="PTHR31792:SF3">
    <property type="entry name" value="VACUOLAR ATPASE ASSEMBLY INTEGRAL MEMBRANE PROTEIN VMA21"/>
    <property type="match status" value="1"/>
</dbReference>
<gene>
    <name evidence="8" type="ORF">BT93_L5144</name>
</gene>
<protein>
    <recommendedName>
        <fullName evidence="6">Vacuolar ATPase assembly integral membrane protein VMA21 homolog</fullName>
    </recommendedName>
</protein>
<evidence type="ECO:0000256" key="7">
    <source>
        <dbReference type="SAM" id="MobiDB-lite"/>
    </source>
</evidence>
<dbReference type="PANTHER" id="PTHR31792">
    <property type="entry name" value="VACUOLAR ATPASE ASSEMBLY INTEGRAL MEMBRANE PROTEIN VMA21"/>
    <property type="match status" value="1"/>
</dbReference>
<dbReference type="Pfam" id="PF09446">
    <property type="entry name" value="VMA21"/>
    <property type="match status" value="1"/>
</dbReference>
<name>A0A8T0CK42_CORYI</name>
<keyword evidence="5 6" id="KW-0968">Cytoplasmic vesicle</keyword>
<keyword evidence="1 6" id="KW-0812">Transmembrane</keyword>
<comment type="subcellular location">
    <subcellularLocation>
        <location evidence="6">Endoplasmic reticulum membrane</location>
        <topology evidence="6">Multi-pass membrane protein</topology>
    </subcellularLocation>
    <subcellularLocation>
        <location evidence="6">Endoplasmic reticulum-Golgi intermediate compartment membrane</location>
        <topology evidence="6">Multi-pass membrane protein</topology>
    </subcellularLocation>
    <subcellularLocation>
        <location evidence="6">Cytoplasmic vesicle</location>
        <location evidence="6">COPII-coated vesicle membrane</location>
        <topology evidence="6">Multi-pass membrane protein</topology>
    </subcellularLocation>
</comment>
<feature type="region of interest" description="Disordered" evidence="7">
    <location>
        <begin position="1"/>
        <end position="34"/>
    </location>
</feature>
<dbReference type="HAMAP" id="MF_03058">
    <property type="entry name" value="VMA21"/>
    <property type="match status" value="1"/>
</dbReference>
<comment type="function">
    <text evidence="6">Required for the assembly of the V0 complex of the vacuolar ATPase (V-ATPase) in the endoplasmic reticulum.</text>
</comment>
<evidence type="ECO:0000256" key="2">
    <source>
        <dbReference type="ARBA" id="ARBA00022824"/>
    </source>
</evidence>
<accession>A0A8T0CK42</accession>
<feature type="transmembrane region" description="Helical" evidence="6">
    <location>
        <begin position="74"/>
        <end position="95"/>
    </location>
</feature>
<keyword evidence="9" id="KW-1185">Reference proteome</keyword>
<comment type="caution">
    <text evidence="8">The sequence shown here is derived from an EMBL/GenBank/DDBJ whole genome shotgun (WGS) entry which is preliminary data.</text>
</comment>
<dbReference type="OrthoDB" id="160405at2759"/>
<dbReference type="Gramene" id="rna-gnl|WGS:JABURB|Cocit.L5144.1">
    <property type="protein sequence ID" value="cds-KAF7846145.1"/>
    <property type="gene ID" value="gene-BT93_L5144"/>
</dbReference>
<dbReference type="GO" id="GO:0070072">
    <property type="term" value="P:vacuolar proton-transporting V-type ATPase complex assembly"/>
    <property type="evidence" value="ECO:0007669"/>
    <property type="project" value="UniProtKB-UniRule"/>
</dbReference>
<reference evidence="8" key="1">
    <citation type="submission" date="2020-05" db="EMBL/GenBank/DDBJ databases">
        <title>WGS assembly of Corymbia citriodora subspecies variegata.</title>
        <authorList>
            <person name="Barry K."/>
            <person name="Hundley H."/>
            <person name="Shu S."/>
            <person name="Jenkins J."/>
            <person name="Grimwood J."/>
            <person name="Baten A."/>
        </authorList>
    </citation>
    <scope>NUCLEOTIDE SEQUENCE</scope>
    <source>
        <strain evidence="8">CV2-018</strain>
    </source>
</reference>
<evidence type="ECO:0000256" key="5">
    <source>
        <dbReference type="ARBA" id="ARBA00023329"/>
    </source>
</evidence>
<organism evidence="8 9">
    <name type="scientific">Corymbia citriodora subsp. variegata</name>
    <dbReference type="NCBI Taxonomy" id="360336"/>
    <lineage>
        <taxon>Eukaryota</taxon>
        <taxon>Viridiplantae</taxon>
        <taxon>Streptophyta</taxon>
        <taxon>Embryophyta</taxon>
        <taxon>Tracheophyta</taxon>
        <taxon>Spermatophyta</taxon>
        <taxon>Magnoliopsida</taxon>
        <taxon>eudicotyledons</taxon>
        <taxon>Gunneridae</taxon>
        <taxon>Pentapetalae</taxon>
        <taxon>rosids</taxon>
        <taxon>malvids</taxon>
        <taxon>Myrtales</taxon>
        <taxon>Myrtaceae</taxon>
        <taxon>Myrtoideae</taxon>
        <taxon>Eucalypteae</taxon>
        <taxon>Corymbia</taxon>
    </lineage>
</organism>
<keyword evidence="3 6" id="KW-1133">Transmembrane helix</keyword>
<evidence type="ECO:0000256" key="1">
    <source>
        <dbReference type="ARBA" id="ARBA00022692"/>
    </source>
</evidence>
<evidence type="ECO:0000256" key="3">
    <source>
        <dbReference type="ARBA" id="ARBA00022989"/>
    </source>
</evidence>
<comment type="similarity">
    <text evidence="6">Belongs to the VMA21 family.</text>
</comment>
<keyword evidence="2 6" id="KW-0256">Endoplasmic reticulum</keyword>
<dbReference type="GO" id="GO:0033116">
    <property type="term" value="C:endoplasmic reticulum-Golgi intermediate compartment membrane"/>
    <property type="evidence" value="ECO:0007669"/>
    <property type="project" value="UniProtKB-SubCell"/>
</dbReference>
<keyword evidence="4 6" id="KW-0472">Membrane</keyword>
<sequence length="124" mass="13067">MSTVQQRRPHSSASEIDSRPLQPLSTLENPADTSPAVPASVIRNLLGFTAAMLVVPISSYFLTLRTIFAGNTTWSGAFAAIMANVVLIGYILVAYNEDVAETGSGKITKGVVGGDTIEKAKKGQ</sequence>